<evidence type="ECO:0000313" key="2">
    <source>
        <dbReference type="Proteomes" id="UP000268014"/>
    </source>
</evidence>
<keyword evidence="2" id="KW-1185">Reference proteome</keyword>
<dbReference type="EMBL" id="UZAF01017693">
    <property type="protein sequence ID" value="VDO44102.1"/>
    <property type="molecule type" value="Genomic_DNA"/>
</dbReference>
<evidence type="ECO:0000313" key="1">
    <source>
        <dbReference type="EMBL" id="VDO44102.1"/>
    </source>
</evidence>
<dbReference type="Proteomes" id="UP000268014">
    <property type="component" value="Unassembled WGS sequence"/>
</dbReference>
<dbReference type="WBParaSite" id="HPLM_0001188401-mRNA-1">
    <property type="protein sequence ID" value="HPLM_0001188401-mRNA-1"/>
    <property type="gene ID" value="HPLM_0001188401"/>
</dbReference>
<evidence type="ECO:0000313" key="3">
    <source>
        <dbReference type="WBParaSite" id="HPLM_0001188401-mRNA-1"/>
    </source>
</evidence>
<sequence>MAKTNILDSTKTDILGIYTGPPSEEVSITIPELVLTSSPTNLEAKVITGQILIEFVPVPEEEFKMFGENKGCKITLCKVKEITQTCLSRRAPAQSRSVEFIDFDEYGLTDALFIFILFSYKTCSGK</sequence>
<proteinExistence type="predicted"/>
<dbReference type="AlphaFoldDB" id="A0A0N4WL72"/>
<protein>
    <submittedName>
        <fullName evidence="3">Big_5 domain-containing protein</fullName>
    </submittedName>
</protein>
<organism evidence="3">
    <name type="scientific">Haemonchus placei</name>
    <name type="common">Barber's pole worm</name>
    <dbReference type="NCBI Taxonomy" id="6290"/>
    <lineage>
        <taxon>Eukaryota</taxon>
        <taxon>Metazoa</taxon>
        <taxon>Ecdysozoa</taxon>
        <taxon>Nematoda</taxon>
        <taxon>Chromadorea</taxon>
        <taxon>Rhabditida</taxon>
        <taxon>Rhabditina</taxon>
        <taxon>Rhabditomorpha</taxon>
        <taxon>Strongyloidea</taxon>
        <taxon>Trichostrongylidae</taxon>
        <taxon>Haemonchus</taxon>
    </lineage>
</organism>
<reference evidence="1 2" key="2">
    <citation type="submission" date="2018-11" db="EMBL/GenBank/DDBJ databases">
        <authorList>
            <consortium name="Pathogen Informatics"/>
        </authorList>
    </citation>
    <scope>NUCLEOTIDE SEQUENCE [LARGE SCALE GENOMIC DNA]</scope>
    <source>
        <strain evidence="1 2">MHpl1</strain>
    </source>
</reference>
<reference evidence="3" key="1">
    <citation type="submission" date="2017-02" db="UniProtKB">
        <authorList>
            <consortium name="WormBaseParasite"/>
        </authorList>
    </citation>
    <scope>IDENTIFICATION</scope>
</reference>
<name>A0A0N4WL72_HAEPC</name>
<gene>
    <name evidence="1" type="ORF">HPLM_LOCUS11876</name>
</gene>
<accession>A0A0N4WL72</accession>
<dbReference type="OrthoDB" id="5874416at2759"/>